<dbReference type="EMBL" id="MT631083">
    <property type="protein sequence ID" value="QNO45239.1"/>
    <property type="molecule type" value="Genomic_DNA"/>
</dbReference>
<dbReference type="CDD" id="cd13517">
    <property type="entry name" value="PBP2_ModA3_like"/>
    <property type="match status" value="1"/>
</dbReference>
<protein>
    <recommendedName>
        <fullName evidence="6">Solute-binding protein</fullName>
    </recommendedName>
</protein>
<dbReference type="InterPro" id="IPR005950">
    <property type="entry name" value="ModA"/>
</dbReference>
<accession>A0A7G9Y2W1</accession>
<dbReference type="PIRSF" id="PIRSF004846">
    <property type="entry name" value="ModA"/>
    <property type="match status" value="1"/>
</dbReference>
<evidence type="ECO:0000313" key="4">
    <source>
        <dbReference type="EMBL" id="QNO43117.1"/>
    </source>
</evidence>
<dbReference type="AlphaFoldDB" id="A0A7G9Y2W1"/>
<dbReference type="GO" id="GO:0015689">
    <property type="term" value="P:molybdate ion transport"/>
    <property type="evidence" value="ECO:0007669"/>
    <property type="project" value="InterPro"/>
</dbReference>
<dbReference type="NCBIfam" id="TIGR01256">
    <property type="entry name" value="modA"/>
    <property type="match status" value="1"/>
</dbReference>
<dbReference type="Gene3D" id="3.40.190.10">
    <property type="entry name" value="Periplasmic binding protein-like II"/>
    <property type="match status" value="2"/>
</dbReference>
<dbReference type="PANTHER" id="PTHR30632:SF0">
    <property type="entry name" value="SULFATE-BINDING PROTEIN"/>
    <property type="match status" value="1"/>
</dbReference>
<gene>
    <name evidence="3" type="ORF">FCAILLLB_00011</name>
    <name evidence="5" type="ORF">GGLDAALA_00005</name>
    <name evidence="4" type="ORF">PILMODGB_00008</name>
</gene>
<sequence length="291" mass="31698">MVSHSRLALISFKSKYIYAGFTNGMVMKRLVMLILMILLCTTITPGCIDDTQEQTPESLLVYCGAGMRKPMDEIGSLFENECGVSIHYNYAGSNALLSQMELTRKGDVYMPGATYYFDLARDKELTDYEQLIAYHVPAIAVPIGNPAGITSLDDLAEPGVTVILGDSKAAAIGKLGDKILETNGLYDAVEKNVIARGATVNELIVYVSMNQADASIIWEDLAVNSEKMEIVDIPDGQNIIKIVPIGTLTSSEQKDTAKGFVDFVASPAGKAIFEKHGFTAYPDEKYEGKQQ</sequence>
<evidence type="ECO:0000313" key="3">
    <source>
        <dbReference type="EMBL" id="QNO42345.1"/>
    </source>
</evidence>
<evidence type="ECO:0000256" key="1">
    <source>
        <dbReference type="ARBA" id="ARBA00022723"/>
    </source>
</evidence>
<evidence type="ECO:0000256" key="2">
    <source>
        <dbReference type="ARBA" id="ARBA00022729"/>
    </source>
</evidence>
<dbReference type="GO" id="GO:0030973">
    <property type="term" value="F:molybdate ion binding"/>
    <property type="evidence" value="ECO:0007669"/>
    <property type="project" value="TreeGrafter"/>
</dbReference>
<keyword evidence="1" id="KW-0479">Metal-binding</keyword>
<dbReference type="EMBL" id="MT630731">
    <property type="protein sequence ID" value="QNO42345.1"/>
    <property type="molecule type" value="Genomic_DNA"/>
</dbReference>
<reference evidence="3" key="1">
    <citation type="submission" date="2020-06" db="EMBL/GenBank/DDBJ databases">
        <title>Unique genomic features of the anaerobic methanotrophic archaea.</title>
        <authorList>
            <person name="Chadwick G.L."/>
            <person name="Skennerton C.T."/>
            <person name="Laso-Perez R."/>
            <person name="Leu A.O."/>
            <person name="Speth D.R."/>
            <person name="Yu H."/>
            <person name="Morgan-Lang C."/>
            <person name="Hatzenpichler R."/>
            <person name="Goudeau D."/>
            <person name="Malmstrom R."/>
            <person name="Brazelton W.J."/>
            <person name="Woyke T."/>
            <person name="Hallam S.J."/>
            <person name="Tyson G.W."/>
            <person name="Wegener G."/>
            <person name="Boetius A."/>
            <person name="Orphan V."/>
        </authorList>
    </citation>
    <scope>NUCLEOTIDE SEQUENCE</scope>
</reference>
<dbReference type="Pfam" id="PF13531">
    <property type="entry name" value="SBP_bac_11"/>
    <property type="match status" value="1"/>
</dbReference>
<dbReference type="InterPro" id="IPR050682">
    <property type="entry name" value="ModA/WtpA"/>
</dbReference>
<dbReference type="EMBL" id="MT630791">
    <property type="protein sequence ID" value="QNO43117.1"/>
    <property type="molecule type" value="Genomic_DNA"/>
</dbReference>
<evidence type="ECO:0008006" key="6">
    <source>
        <dbReference type="Google" id="ProtNLM"/>
    </source>
</evidence>
<dbReference type="PANTHER" id="PTHR30632">
    <property type="entry name" value="MOLYBDATE-BINDING PERIPLASMIC PROTEIN"/>
    <property type="match status" value="1"/>
</dbReference>
<dbReference type="SUPFAM" id="SSF53850">
    <property type="entry name" value="Periplasmic binding protein-like II"/>
    <property type="match status" value="1"/>
</dbReference>
<keyword evidence="2" id="KW-0732">Signal</keyword>
<evidence type="ECO:0000313" key="5">
    <source>
        <dbReference type="EMBL" id="QNO45239.1"/>
    </source>
</evidence>
<dbReference type="GO" id="GO:0046872">
    <property type="term" value="F:metal ion binding"/>
    <property type="evidence" value="ECO:0007669"/>
    <property type="project" value="UniProtKB-KW"/>
</dbReference>
<proteinExistence type="predicted"/>
<organism evidence="3">
    <name type="scientific">Candidatus Methanogaster sp. ANME-2c ERB4</name>
    <dbReference type="NCBI Taxonomy" id="2759911"/>
    <lineage>
        <taxon>Archaea</taxon>
        <taxon>Methanobacteriati</taxon>
        <taxon>Methanobacteriota</taxon>
        <taxon>Stenosarchaea group</taxon>
        <taxon>Methanomicrobia</taxon>
        <taxon>Methanosarcinales</taxon>
        <taxon>ANME-2 cluster</taxon>
        <taxon>Candidatus Methanogasteraceae</taxon>
        <taxon>Candidatus Methanogaster</taxon>
    </lineage>
</organism>
<name>A0A7G9Y2W1_9EURY</name>